<feature type="compositionally biased region" description="Basic and acidic residues" evidence="1">
    <location>
        <begin position="67"/>
        <end position="106"/>
    </location>
</feature>
<feature type="region of interest" description="Disordered" evidence="1">
    <location>
        <begin position="1"/>
        <end position="31"/>
    </location>
</feature>
<feature type="region of interest" description="Disordered" evidence="1">
    <location>
        <begin position="215"/>
        <end position="236"/>
    </location>
</feature>
<keyword evidence="3" id="KW-1185">Reference proteome</keyword>
<feature type="region of interest" description="Disordered" evidence="1">
    <location>
        <begin position="135"/>
        <end position="203"/>
    </location>
</feature>
<evidence type="ECO:0000313" key="3">
    <source>
        <dbReference type="Proteomes" id="UP000078542"/>
    </source>
</evidence>
<sequence length="284" mass="34113">MHNTRSQGKAPADATTESETDKNKAAALETREYELERMERVIREKEQRLKAHENAMRKEVELIEASRKQLEYDRDNFDRQTTKRELELESREKQLDKPRRNTKELQDEAAAALPSQYEPYKETEFKAECKRDTQYRNEHDQDNRQSLNNRRPIAPPFYQRPPQGDYHERDYSSPIYQRPTQENYRNTRRAEYSQPVSQPRESAPRYVYHDTRNAQPTTAYNNNTHDRQRDEYRPQQRTQVKTCQYCRKPGHDISECRKREYNDNVARRNMQGNLPVLYPSGIYF</sequence>
<dbReference type="EMBL" id="KQ977585">
    <property type="protein sequence ID" value="KYN01707.1"/>
    <property type="molecule type" value="Genomic_DNA"/>
</dbReference>
<evidence type="ECO:0000313" key="2">
    <source>
        <dbReference type="EMBL" id="KYN01707.1"/>
    </source>
</evidence>
<reference evidence="2 3" key="1">
    <citation type="submission" date="2016-03" db="EMBL/GenBank/DDBJ databases">
        <title>Cyphomyrmex costatus WGS genome.</title>
        <authorList>
            <person name="Nygaard S."/>
            <person name="Hu H."/>
            <person name="Boomsma J."/>
            <person name="Zhang G."/>
        </authorList>
    </citation>
    <scope>NUCLEOTIDE SEQUENCE [LARGE SCALE GENOMIC DNA]</scope>
    <source>
        <strain evidence="2">MS0001</strain>
        <tissue evidence="2">Whole body</tissue>
    </source>
</reference>
<protein>
    <submittedName>
        <fullName evidence="2">Uncharacterized protein</fullName>
    </submittedName>
</protein>
<organism evidence="2 3">
    <name type="scientific">Cyphomyrmex costatus</name>
    <dbReference type="NCBI Taxonomy" id="456900"/>
    <lineage>
        <taxon>Eukaryota</taxon>
        <taxon>Metazoa</taxon>
        <taxon>Ecdysozoa</taxon>
        <taxon>Arthropoda</taxon>
        <taxon>Hexapoda</taxon>
        <taxon>Insecta</taxon>
        <taxon>Pterygota</taxon>
        <taxon>Neoptera</taxon>
        <taxon>Endopterygota</taxon>
        <taxon>Hymenoptera</taxon>
        <taxon>Apocrita</taxon>
        <taxon>Aculeata</taxon>
        <taxon>Formicoidea</taxon>
        <taxon>Formicidae</taxon>
        <taxon>Myrmicinae</taxon>
        <taxon>Cyphomyrmex</taxon>
    </lineage>
</organism>
<gene>
    <name evidence="2" type="ORF">ALC62_07492</name>
</gene>
<feature type="compositionally biased region" description="Basic and acidic residues" evidence="1">
    <location>
        <begin position="19"/>
        <end position="31"/>
    </location>
</feature>
<dbReference type="AlphaFoldDB" id="A0A151IHP6"/>
<feature type="compositionally biased region" description="Polar residues" evidence="1">
    <location>
        <begin position="174"/>
        <end position="184"/>
    </location>
</feature>
<feature type="region of interest" description="Disordered" evidence="1">
    <location>
        <begin position="67"/>
        <end position="123"/>
    </location>
</feature>
<evidence type="ECO:0000256" key="1">
    <source>
        <dbReference type="SAM" id="MobiDB-lite"/>
    </source>
</evidence>
<accession>A0A151IHP6</accession>
<proteinExistence type="predicted"/>
<feature type="compositionally biased region" description="Basic and acidic residues" evidence="1">
    <location>
        <begin position="224"/>
        <end position="234"/>
    </location>
</feature>
<dbReference type="Proteomes" id="UP000078542">
    <property type="component" value="Unassembled WGS sequence"/>
</dbReference>
<name>A0A151IHP6_9HYME</name>